<keyword evidence="10" id="KW-1185">Reference proteome</keyword>
<dbReference type="Pfam" id="PF18676">
    <property type="entry name" value="MBG_2"/>
    <property type="match status" value="1"/>
</dbReference>
<feature type="region of interest" description="Disordered" evidence="6">
    <location>
        <begin position="2806"/>
        <end position="2872"/>
    </location>
</feature>
<comment type="caution">
    <text evidence="9">The sequence shown here is derived from an EMBL/GenBank/DDBJ whole genome shotgun (WGS) entry which is preliminary data.</text>
</comment>
<evidence type="ECO:0000259" key="8">
    <source>
        <dbReference type="PROSITE" id="PS50847"/>
    </source>
</evidence>
<dbReference type="Gene3D" id="3.10.430.110">
    <property type="match status" value="6"/>
</dbReference>
<dbReference type="OrthoDB" id="2255965at2"/>
<organism evidence="9 10">
    <name type="scientific">Pediococcus argentinicus</name>
    <dbReference type="NCBI Taxonomy" id="480391"/>
    <lineage>
        <taxon>Bacteria</taxon>
        <taxon>Bacillati</taxon>
        <taxon>Bacillota</taxon>
        <taxon>Bacilli</taxon>
        <taxon>Lactobacillales</taxon>
        <taxon>Lactobacillaceae</taxon>
        <taxon>Pediococcus</taxon>
    </lineage>
</organism>
<keyword evidence="7" id="KW-0812">Transmembrane</keyword>
<feature type="transmembrane region" description="Helical" evidence="7">
    <location>
        <begin position="2876"/>
        <end position="2894"/>
    </location>
</feature>
<feature type="region of interest" description="Disordered" evidence="6">
    <location>
        <begin position="2302"/>
        <end position="2331"/>
    </location>
</feature>
<evidence type="ECO:0000313" key="9">
    <source>
        <dbReference type="EMBL" id="KRO25642.1"/>
    </source>
</evidence>
<evidence type="ECO:0000256" key="3">
    <source>
        <dbReference type="ARBA" id="ARBA00022729"/>
    </source>
</evidence>
<keyword evidence="4" id="KW-0677">Repeat</keyword>
<feature type="region of interest" description="Disordered" evidence="6">
    <location>
        <begin position="2098"/>
        <end position="2133"/>
    </location>
</feature>
<dbReference type="InterPro" id="IPR019931">
    <property type="entry name" value="LPXTG_anchor"/>
</dbReference>
<dbReference type="InterPro" id="IPR041286">
    <property type="entry name" value="MBG_2"/>
</dbReference>
<feature type="domain" description="Gram-positive cocci surface proteins LPxTG" evidence="8">
    <location>
        <begin position="2864"/>
        <end position="2904"/>
    </location>
</feature>
<dbReference type="Gene3D" id="3.10.20.320">
    <property type="entry name" value="Putative peptidoglycan bound protein (lpxtg motif)"/>
    <property type="match status" value="1"/>
</dbReference>
<proteinExistence type="predicted"/>
<keyword evidence="7" id="KW-0472">Membrane</keyword>
<gene>
    <name evidence="9" type="ORF">IV88_GL001600</name>
</gene>
<dbReference type="Pfam" id="PF06458">
    <property type="entry name" value="MucBP"/>
    <property type="match status" value="1"/>
</dbReference>
<evidence type="ECO:0000256" key="1">
    <source>
        <dbReference type="ARBA" id="ARBA00022512"/>
    </source>
</evidence>
<dbReference type="Proteomes" id="UP000051249">
    <property type="component" value="Unassembled WGS sequence"/>
</dbReference>
<accession>A0A0R2NR21</accession>
<sequence>MNPFAFLTYLDPDNPTLTGSGEFLKTFSQATIDSLKNSNTFIKAILNDSYPNGDSYNLFIYDAEPGKVLDHNSDDFLKGYQSVFVDMYQGYMAAYNNYTKLLDAETKANTTSYMYGVQGKNENWKTLNTKMDAQLPSDSSVGYKYAYQDFINWLTADPHGVTSPKDDINTNRPLQAGLYVLGQDDGLASTTWTGKGDNSQKLPTADKFWEGYKKLVFRDSGENDTPRDGTANYFSLTDANGDSVTYPDIILNLGRKISDAVLDSFKRVYAAGVKQAALDALQGKRMAVDITYGVGVDSVTATGSAKTTDANDIKYLTDAGYFKDPIYQNTDLQVAFANGYRYVKFWLAKNTATLSTNAQNSFDYKNVDGYLVPTGPASKPTGPSSKENPIDKAIISVLSGIDTTYNVLPTKGADKSTVSGKQAIADSNDNYSAGHYMNTVYDLAKQVAFNARAEWTTAVENQINGINSAAGENELKINTDSKWYQMSPYIYTTVFNTLNKTYHTSDVAESFIVKALNKADQDIVKSATNNNGVPQITHDPTKVELEPDFLAKIDLNASAYYDWQKYDSKSIGVSSDSTITNPSASIKLGIDKDASEKTNSTTLQNIVNYAYYHEQAVAAAAFEAGYNAANKNLKVTGGLSAQAPTGDNAKYRFQYHSDLIGSLYPSTSDFDGSDQKTLMDTSANSDGTTTELTLITDKDGNFVKLTADVKDKNGTILISKDSDNINDVLTLQYPAPHTEDNDGIAVVDGNNSQVYIHIARVDYSDGTFKYRTEIQRNTLMEVKPQDGKGGAFNNVYKSGYDYRRSFMSSIEVKTNLKKDNQDLETTKYYSFKDDKLVIPDRDEHTGAYVAVEVDPQKDSYFKVITIDNDGLGTIKVSTVDKTGTPLTVELNKQHASATIGDKDKAHLDVWINADGSISLADYGFKGMFTATQTQLLSSDPKANAFIDVTIPAGLIGKPIAGISGTDNPNPEDNVTGTQNIYADALMPSIQRVTILMPNEDKDGVVLVPDHNRVVSDNEIDKNKGMSLTFVNGQDQKTDNLTEGATDGRPDVSVTYGIGKQIDATATIPYVAINKLSDGKTKDTIDTGVVANYDATKNEVTIDVSNVNSYRNGFNPNTKDTEHNVGPQIFDWTKVTFPEGSQWSIDGNVLTYKPTDEEKAKIYTANGLHVSMEGILDNVDTEKFLSDKVYLDAVVSSTVRTEIDKTINTSTDLSSTDHKSYQFKNADLIKLVPEKDQAKVAALLSSMRGRTVTPTDLPASVTWPAGVTQVAVDADLNVTVTFNPDAVTSATPEILLPLSVGDDGKVVTDATDNKPISSINLKLTLQSNIIVKNVVKPDGTKELPGEKTLETPVNLGGTSSDATTTETIAKDDDTYDTYRIYDNSNTSSLGANTTDTADDVVLFAKFDATGKQINNIIYHNYMKTLGYVWKGFNENETDYPATTEYPKITDDNKNSSYEGISFTQKIPADKIKGLDLSKLETVTSTDSDGITRTNEVTKEADGSLTIKTTIKADEASKAAYVTSMFKDGFINHFVLTDGVNSINVIEQSDPLDVEKNTFVIKNATINVSDPTKYDQTYDNETMTFNFTYKSDEKLDAKIALGLGVDVGGQVINLNATGGNKEALNEFLASLQASFAGVAEHPDLGNADKYINLSNITFGKSDKDGNIPVSVSITTTADVTKENALQNILNYLQVTPNTKAEGIAPYFSGVMVKINFENTLKQSLSGFTNKALIDSTKTPNWTELTLNTDGKLGDAFTNATSAVVKGYKVASATYMGNTVKLKDLKDNGDGTYSLKDGKYDFGVDTDGEKAQAQTLVWNYVQSDITVSLSNETKVYDGNPSTDKIHSVTLPDFLAAPKDGWKLSDFKRQTGDGNDSQNVKAAPGYVVTLSDAGIARLQTANPDFVIDGTTLPAANITDGHLTITPAAATFKLSGTDTKVYDGKTTAINEVKGKYTITLTDDLTYTLVDGDLQFDKDPKDVGSYKVTLTTAGLAHVKAVDSNYTITQDTGEGTYTVTPAAATLKLSGTDTKVYDGKTTAINDVKGKYTITLTSGLTYTLVDGDLQFDKDPKDVGSYKVTLTAAGLAHVKAVDSNYTITQDTGEGTYTITPKPLDPAGPNEPGKPAKPANPSDNDPLSTSIVIKGATKVYDGDASTDPSIYTVVGPTSYKDFVVPALTANDFDLSGINSQNVGKYIVRLSATGIEKIQKANKNYSFKAEDIQNGLFVITPAPITITAPTVSKTYDGKSYGAISGTVTGKPAKGFDPKYSLTDISGDINVGEYPITVTPTENANGNYTVTVVSGKLTITPQPLTPAGPNEPGKPAKPGNPKDNDPLSTSIVIKGATKVYDGDSSTDPSTFTVVAPTSYKDFVIPALTADDFDVSGINSQNVGKYVVKLSAAGIDKIQKANGNYSFTAKDIQNGLFVITPASVKIKAPIVSKDYDGKPYGGVISGNVTGQPTKGDKVLYSLTDISKDIMAGYYVINVTNGDNPNYDVTVTDGSLTINPITAVFKLTGTDNKIYDGKSVNVNDVKNHYVVTLSNGDKYQLQNGDLVFNTDVKNVANYTVALTRVGRDHIKAVDKNYVFTEDGSEATYIVNKRNLTITAQDNSKVFGQKDPSLSAMVEPFNQNSNTGLVRGDKVNYDVIRKTGESVGKYAINVQSGTNNNYNIITHPAVFTITAPIIKNGTVTVHYIGGGKTIHANTELTGKDGDSYNVDKLKIDGYTFKRSDKNLDGKFDGNTDITLYYTVNYTAVPVDKNGHKIPNVPPVSGTGEPGEPINMPDIPGYNRITVPVIPGEPGVVEVIYVKIPNNPGKPGNPGRPGQPNNNNQNPKTPIVPKHEVPEVPTPTVNNQKVDHETPTPNKATARKLPQTGDDQQSETVALGLGIAMLISALTLVGLKKRKKEDETD</sequence>
<name>A0A0R2NR21_9LACO</name>
<keyword evidence="2" id="KW-0964">Secreted</keyword>
<dbReference type="Gene3D" id="2.60.120.1050">
    <property type="match status" value="1"/>
</dbReference>
<protein>
    <submittedName>
        <fullName evidence="9">LPXTG-motif protein cell wall anchor domain protein</fullName>
    </submittedName>
</protein>
<dbReference type="NCBIfam" id="TIGR01167">
    <property type="entry name" value="LPXTG_anchor"/>
    <property type="match status" value="1"/>
</dbReference>
<evidence type="ECO:0000256" key="5">
    <source>
        <dbReference type="ARBA" id="ARBA00023088"/>
    </source>
</evidence>
<dbReference type="PATRIC" id="fig|480391.4.peg.1629"/>
<dbReference type="Pfam" id="PF00746">
    <property type="entry name" value="Gram_pos_anchor"/>
    <property type="match status" value="1"/>
</dbReference>
<evidence type="ECO:0000256" key="4">
    <source>
        <dbReference type="ARBA" id="ARBA00022737"/>
    </source>
</evidence>
<keyword evidence="7" id="KW-1133">Transmembrane helix</keyword>
<evidence type="ECO:0000256" key="6">
    <source>
        <dbReference type="SAM" id="MobiDB-lite"/>
    </source>
</evidence>
<dbReference type="EMBL" id="JQCQ01000007">
    <property type="protein sequence ID" value="KRO25642.1"/>
    <property type="molecule type" value="Genomic_DNA"/>
</dbReference>
<reference evidence="9 10" key="1">
    <citation type="journal article" date="2015" name="Genome Announc.">
        <title>Expanding the biotechnology potential of lactobacilli through comparative genomics of 213 strains and associated genera.</title>
        <authorList>
            <person name="Sun Z."/>
            <person name="Harris H.M."/>
            <person name="McCann A."/>
            <person name="Guo C."/>
            <person name="Argimon S."/>
            <person name="Zhang W."/>
            <person name="Yang X."/>
            <person name="Jeffery I.B."/>
            <person name="Cooney J.C."/>
            <person name="Kagawa T.F."/>
            <person name="Liu W."/>
            <person name="Song Y."/>
            <person name="Salvetti E."/>
            <person name="Wrobel A."/>
            <person name="Rasinkangas P."/>
            <person name="Parkhill J."/>
            <person name="Rea M.C."/>
            <person name="O'Sullivan O."/>
            <person name="Ritari J."/>
            <person name="Douillard F.P."/>
            <person name="Paul Ross R."/>
            <person name="Yang R."/>
            <person name="Briner A.E."/>
            <person name="Felis G.E."/>
            <person name="de Vos W.M."/>
            <person name="Barrangou R."/>
            <person name="Klaenhammer T.R."/>
            <person name="Caufield P.W."/>
            <person name="Cui Y."/>
            <person name="Zhang H."/>
            <person name="O'Toole P.W."/>
        </authorList>
    </citation>
    <scope>NUCLEOTIDE SEQUENCE [LARGE SCALE GENOMIC DNA]</scope>
    <source>
        <strain evidence="9 10">DSM 23026</strain>
    </source>
</reference>
<dbReference type="InterPro" id="IPR009459">
    <property type="entry name" value="MucBP_dom"/>
</dbReference>
<evidence type="ECO:0000256" key="7">
    <source>
        <dbReference type="SAM" id="Phobius"/>
    </source>
</evidence>
<dbReference type="Pfam" id="PF17883">
    <property type="entry name" value="MBG"/>
    <property type="match status" value="6"/>
</dbReference>
<dbReference type="PROSITE" id="PS50847">
    <property type="entry name" value="GRAM_POS_ANCHORING"/>
    <property type="match status" value="1"/>
</dbReference>
<evidence type="ECO:0000313" key="10">
    <source>
        <dbReference type="Proteomes" id="UP000051249"/>
    </source>
</evidence>
<feature type="region of interest" description="Disordered" evidence="6">
    <location>
        <begin position="1340"/>
        <end position="1362"/>
    </location>
</feature>
<keyword evidence="1" id="KW-0134">Cell wall</keyword>
<dbReference type="InterPro" id="IPR041277">
    <property type="entry name" value="MBG_Lactobacillales"/>
</dbReference>
<keyword evidence="5" id="KW-0572">Peptidoglycan-anchor</keyword>
<evidence type="ECO:0000256" key="2">
    <source>
        <dbReference type="ARBA" id="ARBA00022525"/>
    </source>
</evidence>
<keyword evidence="3" id="KW-0732">Signal</keyword>
<feature type="compositionally biased region" description="Low complexity" evidence="6">
    <location>
        <begin position="2815"/>
        <end position="2828"/>
    </location>
</feature>
<dbReference type="RefSeq" id="WP_057798484.1">
    <property type="nucleotide sequence ID" value="NZ_BJZZ01000007.1"/>
</dbReference>